<feature type="transmembrane region" description="Helical" evidence="1">
    <location>
        <begin position="93"/>
        <end position="114"/>
    </location>
</feature>
<sequence>MLFHSTAGLVHLWAALLAILTGTLVFLNPKGGLFHKRVGYTYIASMLTLNVTAFQVYHLTGKFGPFHWLAAMSLLGLNVGMIPVYLRKRIRRWIFWHYNFMSWSVVGLYAGFWAETFTRLLPMGKFWPVVVISMLLTAVLGGYLIRQNASRLPNWDYVPKSASDGRSLN</sequence>
<feature type="transmembrane region" description="Helical" evidence="1">
    <location>
        <begin position="126"/>
        <end position="145"/>
    </location>
</feature>
<keyword evidence="1" id="KW-0472">Membrane</keyword>
<dbReference type="EMBL" id="JALPRF010000007">
    <property type="protein sequence ID" value="MCK8495334.1"/>
    <property type="molecule type" value="Genomic_DNA"/>
</dbReference>
<protein>
    <submittedName>
        <fullName evidence="2">DUF2306 domain-containing protein</fullName>
    </submittedName>
</protein>
<feature type="transmembrane region" description="Helical" evidence="1">
    <location>
        <begin position="39"/>
        <end position="60"/>
    </location>
</feature>
<name>A0ABT0HT25_9BACT</name>
<feature type="transmembrane region" description="Helical" evidence="1">
    <location>
        <begin position="6"/>
        <end position="27"/>
    </location>
</feature>
<proteinExistence type="predicted"/>
<keyword evidence="3" id="KW-1185">Reference proteome</keyword>
<dbReference type="Pfam" id="PF10067">
    <property type="entry name" value="DUF2306"/>
    <property type="match status" value="1"/>
</dbReference>
<reference evidence="2 3" key="1">
    <citation type="submission" date="2022-04" db="EMBL/GenBank/DDBJ databases">
        <title>Spirosoma sp. strain RP8 genome sequencing and assembly.</title>
        <authorList>
            <person name="Jung Y."/>
        </authorList>
    </citation>
    <scope>NUCLEOTIDE SEQUENCE [LARGE SCALE GENOMIC DNA]</scope>
    <source>
        <strain evidence="2 3">RP8</strain>
    </source>
</reference>
<gene>
    <name evidence="2" type="ORF">M0L20_25945</name>
</gene>
<dbReference type="RefSeq" id="WP_248480079.1">
    <property type="nucleotide sequence ID" value="NZ_JALPRF010000007.1"/>
</dbReference>
<accession>A0ABT0HT25</accession>
<keyword evidence="1" id="KW-1133">Transmembrane helix</keyword>
<evidence type="ECO:0000313" key="2">
    <source>
        <dbReference type="EMBL" id="MCK8495334.1"/>
    </source>
</evidence>
<dbReference type="Proteomes" id="UP001202180">
    <property type="component" value="Unassembled WGS sequence"/>
</dbReference>
<comment type="caution">
    <text evidence="2">The sequence shown here is derived from an EMBL/GenBank/DDBJ whole genome shotgun (WGS) entry which is preliminary data.</text>
</comment>
<organism evidence="2 3">
    <name type="scientific">Spirosoma liriopis</name>
    <dbReference type="NCBI Taxonomy" id="2937440"/>
    <lineage>
        <taxon>Bacteria</taxon>
        <taxon>Pseudomonadati</taxon>
        <taxon>Bacteroidota</taxon>
        <taxon>Cytophagia</taxon>
        <taxon>Cytophagales</taxon>
        <taxon>Cytophagaceae</taxon>
        <taxon>Spirosoma</taxon>
    </lineage>
</organism>
<keyword evidence="1" id="KW-0812">Transmembrane</keyword>
<feature type="transmembrane region" description="Helical" evidence="1">
    <location>
        <begin position="66"/>
        <end position="86"/>
    </location>
</feature>
<evidence type="ECO:0000256" key="1">
    <source>
        <dbReference type="SAM" id="Phobius"/>
    </source>
</evidence>
<evidence type="ECO:0000313" key="3">
    <source>
        <dbReference type="Proteomes" id="UP001202180"/>
    </source>
</evidence>
<dbReference type="InterPro" id="IPR018750">
    <property type="entry name" value="DUF2306_membrane"/>
</dbReference>